<dbReference type="AlphaFoldDB" id="B8INP1"/>
<dbReference type="KEGG" id="mno:Mnod_3496"/>
<dbReference type="GO" id="GO:0016020">
    <property type="term" value="C:membrane"/>
    <property type="evidence" value="ECO:0007669"/>
    <property type="project" value="InterPro"/>
</dbReference>
<organism evidence="7 8">
    <name type="scientific">Methylobacterium nodulans (strain LMG 21967 / CNCM I-2342 / ORS 2060)</name>
    <dbReference type="NCBI Taxonomy" id="460265"/>
    <lineage>
        <taxon>Bacteria</taxon>
        <taxon>Pseudomonadati</taxon>
        <taxon>Pseudomonadota</taxon>
        <taxon>Alphaproteobacteria</taxon>
        <taxon>Hyphomicrobiales</taxon>
        <taxon>Methylobacteriaceae</taxon>
        <taxon>Methylobacterium</taxon>
    </lineage>
</organism>
<evidence type="ECO:0000256" key="3">
    <source>
        <dbReference type="PROSITE-ProRule" id="PRU00284"/>
    </source>
</evidence>
<dbReference type="OrthoDB" id="354287at2"/>
<keyword evidence="5" id="KW-0472">Membrane</keyword>
<dbReference type="SMART" id="SM00283">
    <property type="entry name" value="MA"/>
    <property type="match status" value="1"/>
</dbReference>
<name>B8INP1_METNO</name>
<dbReference type="STRING" id="460265.Mnod_3496"/>
<dbReference type="InterPro" id="IPR004090">
    <property type="entry name" value="Chemotax_Me-accpt_rcpt"/>
</dbReference>
<dbReference type="Pfam" id="PF00015">
    <property type="entry name" value="MCPsignal"/>
    <property type="match status" value="1"/>
</dbReference>
<dbReference type="HOGENOM" id="CLU_000445_137_0_5"/>
<evidence type="ECO:0000259" key="6">
    <source>
        <dbReference type="PROSITE" id="PS50111"/>
    </source>
</evidence>
<evidence type="ECO:0000256" key="2">
    <source>
        <dbReference type="ARBA" id="ARBA00029447"/>
    </source>
</evidence>
<dbReference type="GO" id="GO:0007165">
    <property type="term" value="P:signal transduction"/>
    <property type="evidence" value="ECO:0007669"/>
    <property type="project" value="UniProtKB-KW"/>
</dbReference>
<comment type="similarity">
    <text evidence="2">Belongs to the methyl-accepting chemotaxis (MCP) protein family.</text>
</comment>
<dbReference type="EMBL" id="CP001349">
    <property type="protein sequence ID" value="ACL58407.1"/>
    <property type="molecule type" value="Genomic_DNA"/>
</dbReference>
<dbReference type="SUPFAM" id="SSF58104">
    <property type="entry name" value="Methyl-accepting chemotaxis protein (MCP) signaling domain"/>
    <property type="match status" value="1"/>
</dbReference>
<dbReference type="PANTHER" id="PTHR32089">
    <property type="entry name" value="METHYL-ACCEPTING CHEMOTAXIS PROTEIN MCPB"/>
    <property type="match status" value="1"/>
</dbReference>
<keyword evidence="5" id="KW-1133">Transmembrane helix</keyword>
<evidence type="ECO:0000313" key="7">
    <source>
        <dbReference type="EMBL" id="ACL58407.1"/>
    </source>
</evidence>
<dbReference type="GO" id="GO:0004888">
    <property type="term" value="F:transmembrane signaling receptor activity"/>
    <property type="evidence" value="ECO:0007669"/>
    <property type="project" value="InterPro"/>
</dbReference>
<proteinExistence type="inferred from homology"/>
<reference evidence="7 8" key="1">
    <citation type="submission" date="2009-01" db="EMBL/GenBank/DDBJ databases">
        <title>Complete sequence of chromosome of Methylobacterium nodulans ORS 2060.</title>
        <authorList>
            <consortium name="US DOE Joint Genome Institute"/>
            <person name="Lucas S."/>
            <person name="Copeland A."/>
            <person name="Lapidus A."/>
            <person name="Glavina del Rio T."/>
            <person name="Dalin E."/>
            <person name="Tice H."/>
            <person name="Bruce D."/>
            <person name="Goodwin L."/>
            <person name="Pitluck S."/>
            <person name="Sims D."/>
            <person name="Brettin T."/>
            <person name="Detter J.C."/>
            <person name="Han C."/>
            <person name="Larimer F."/>
            <person name="Land M."/>
            <person name="Hauser L."/>
            <person name="Kyrpides N."/>
            <person name="Ivanova N."/>
            <person name="Marx C.J."/>
            <person name="Richardson P."/>
        </authorList>
    </citation>
    <scope>NUCLEOTIDE SEQUENCE [LARGE SCALE GENOMIC DNA]</scope>
    <source>
        <strain evidence="8">LMG 21967 / CNCM I-2342 / ORS 2060</strain>
    </source>
</reference>
<dbReference type="Gene3D" id="1.10.287.950">
    <property type="entry name" value="Methyl-accepting chemotaxis protein"/>
    <property type="match status" value="1"/>
</dbReference>
<sequence>MTDLDAFRRSFARFLVCLLWAHLPVAAAVPLLAGSGGLAGGPVAATALLACAATLFWWRDPIGPATRAASGVALVGMAAVLLYASAGHPWQLDLHMYFFACLAVLAGWCDWRIILIAAGATAAHHLVLDVVLPALVFPSGSAGSELGRVVLHAVIVAIEAGVLIWICRTIAQTFAVLAASEREAQARMVRMRDLEQETAAARTSADLARRQGILRMAEMFEGAVGGIVDKVTAAAAELQTAAQAMSGTAGHTADRSATVAAAAGEAAGNVGAVAAAAEELGASVQEIGRQVAGSASLAQRAVAEADQTSGLVRELNEAVAKIGDVVGLISSIAGQTNLLALNATIEAARAGEAGRGFAVVAAEVKELANQTARATQEITGQIGRVQGSTGQAVAAIDGITARIQEISTVATAIAAAVEQQGAATQEIVRNISQASTGTSEVTSNIAGVASAAEEAGAAATQVLGAAGELSRQSGYLSAEVSRFLATVRAA</sequence>
<feature type="transmembrane region" description="Helical" evidence="5">
    <location>
        <begin position="65"/>
        <end position="84"/>
    </location>
</feature>
<keyword evidence="1 3" id="KW-0807">Transducer</keyword>
<dbReference type="GO" id="GO:0006935">
    <property type="term" value="P:chemotaxis"/>
    <property type="evidence" value="ECO:0007669"/>
    <property type="project" value="InterPro"/>
</dbReference>
<dbReference type="RefSeq" id="WP_015930067.1">
    <property type="nucleotide sequence ID" value="NC_011894.1"/>
</dbReference>
<gene>
    <name evidence="7" type="ordered locus">Mnod_3496</name>
</gene>
<dbReference type="PROSITE" id="PS50111">
    <property type="entry name" value="CHEMOTAXIS_TRANSDUC_2"/>
    <property type="match status" value="1"/>
</dbReference>
<feature type="transmembrane region" description="Helical" evidence="5">
    <location>
        <begin position="38"/>
        <end position="58"/>
    </location>
</feature>
<dbReference type="eggNOG" id="COG0840">
    <property type="taxonomic scope" value="Bacteria"/>
</dbReference>
<evidence type="ECO:0000256" key="5">
    <source>
        <dbReference type="SAM" id="Phobius"/>
    </source>
</evidence>
<dbReference type="PANTHER" id="PTHR32089:SF112">
    <property type="entry name" value="LYSOZYME-LIKE PROTEIN-RELATED"/>
    <property type="match status" value="1"/>
</dbReference>
<dbReference type="Proteomes" id="UP000008207">
    <property type="component" value="Chromosome"/>
</dbReference>
<evidence type="ECO:0000313" key="8">
    <source>
        <dbReference type="Proteomes" id="UP000008207"/>
    </source>
</evidence>
<evidence type="ECO:0000256" key="4">
    <source>
        <dbReference type="SAM" id="Coils"/>
    </source>
</evidence>
<feature type="domain" description="Methyl-accepting transducer" evidence="6">
    <location>
        <begin position="227"/>
        <end position="463"/>
    </location>
</feature>
<keyword evidence="5" id="KW-0812">Transmembrane</keyword>
<evidence type="ECO:0000256" key="1">
    <source>
        <dbReference type="ARBA" id="ARBA00023224"/>
    </source>
</evidence>
<keyword evidence="4" id="KW-0175">Coiled coil</keyword>
<keyword evidence="8" id="KW-1185">Reference proteome</keyword>
<protein>
    <submittedName>
        <fullName evidence="7">Methyl-accepting chemotaxis sensory transducer</fullName>
    </submittedName>
</protein>
<dbReference type="InterPro" id="IPR004089">
    <property type="entry name" value="MCPsignal_dom"/>
</dbReference>
<accession>B8INP1</accession>
<dbReference type="PRINTS" id="PR00260">
    <property type="entry name" value="CHEMTRNSDUCR"/>
</dbReference>
<feature type="coiled-coil region" evidence="4">
    <location>
        <begin position="177"/>
        <end position="211"/>
    </location>
</feature>